<dbReference type="Proteomes" id="UP001497516">
    <property type="component" value="Chromosome 4"/>
</dbReference>
<evidence type="ECO:0000313" key="3">
    <source>
        <dbReference type="Proteomes" id="UP001497516"/>
    </source>
</evidence>
<dbReference type="EMBL" id="OZ034817">
    <property type="protein sequence ID" value="CAL1382189.1"/>
    <property type="molecule type" value="Genomic_DNA"/>
</dbReference>
<sequence length="188" mass="20030">MMVKLKNKQSEAKRMNGKDQPPSNLHGNSGMQNAGSRFTSLKVEDSSPMEEEEEEEIDGVHPHGTPLAPTSTPEQQSQPAHTMSACAPPGPSSGQAVVDRASSDIQPATRGTDAHQKQGVPLKDLVEVPVRQGVHVGSKGVEFEHTNSLTGKGPTKKGGNNKTPNHHKGATNERGIPSLQGRNSERKP</sequence>
<organism evidence="2 3">
    <name type="scientific">Linum trigynum</name>
    <dbReference type="NCBI Taxonomy" id="586398"/>
    <lineage>
        <taxon>Eukaryota</taxon>
        <taxon>Viridiplantae</taxon>
        <taxon>Streptophyta</taxon>
        <taxon>Embryophyta</taxon>
        <taxon>Tracheophyta</taxon>
        <taxon>Spermatophyta</taxon>
        <taxon>Magnoliopsida</taxon>
        <taxon>eudicotyledons</taxon>
        <taxon>Gunneridae</taxon>
        <taxon>Pentapetalae</taxon>
        <taxon>rosids</taxon>
        <taxon>fabids</taxon>
        <taxon>Malpighiales</taxon>
        <taxon>Linaceae</taxon>
        <taxon>Linum</taxon>
    </lineage>
</organism>
<reference evidence="2 3" key="1">
    <citation type="submission" date="2024-04" db="EMBL/GenBank/DDBJ databases">
        <authorList>
            <person name="Fracassetti M."/>
        </authorList>
    </citation>
    <scope>NUCLEOTIDE SEQUENCE [LARGE SCALE GENOMIC DNA]</scope>
</reference>
<dbReference type="AlphaFoldDB" id="A0AAV2E8I8"/>
<accession>A0AAV2E8I8</accession>
<name>A0AAV2E8I8_9ROSI</name>
<evidence type="ECO:0000256" key="1">
    <source>
        <dbReference type="SAM" id="MobiDB-lite"/>
    </source>
</evidence>
<feature type="compositionally biased region" description="Basic and acidic residues" evidence="1">
    <location>
        <begin position="8"/>
        <end position="17"/>
    </location>
</feature>
<feature type="compositionally biased region" description="Polar residues" evidence="1">
    <location>
        <begin position="21"/>
        <end position="39"/>
    </location>
</feature>
<feature type="compositionally biased region" description="Acidic residues" evidence="1">
    <location>
        <begin position="47"/>
        <end position="57"/>
    </location>
</feature>
<evidence type="ECO:0000313" key="2">
    <source>
        <dbReference type="EMBL" id="CAL1382189.1"/>
    </source>
</evidence>
<proteinExistence type="predicted"/>
<feature type="compositionally biased region" description="Polar residues" evidence="1">
    <location>
        <begin position="68"/>
        <end position="81"/>
    </location>
</feature>
<gene>
    <name evidence="2" type="ORF">LTRI10_LOCUS23528</name>
</gene>
<feature type="region of interest" description="Disordered" evidence="1">
    <location>
        <begin position="1"/>
        <end position="188"/>
    </location>
</feature>
<feature type="compositionally biased region" description="Low complexity" evidence="1">
    <location>
        <begin position="150"/>
        <end position="163"/>
    </location>
</feature>
<protein>
    <submittedName>
        <fullName evidence="2">Uncharacterized protein</fullName>
    </submittedName>
</protein>
<keyword evidence="3" id="KW-1185">Reference proteome</keyword>